<dbReference type="FunFam" id="1.20.1070.10:FF:000376">
    <property type="entry name" value="probable G-protein coupled receptor 141"/>
    <property type="match status" value="1"/>
</dbReference>
<dbReference type="OMA" id="TMCCLDM"/>
<protein>
    <submittedName>
        <fullName evidence="10">Probable G-protein coupled receptor 141</fullName>
    </submittedName>
</protein>
<dbReference type="InParanoid" id="H9H9Q2"/>
<dbReference type="RefSeq" id="XP_056660729.1">
    <property type="nucleotide sequence ID" value="XM_056804751.1"/>
</dbReference>
<organism evidence="10 11">
    <name type="scientific">Monodelphis domestica</name>
    <name type="common">Gray short-tailed opossum</name>
    <dbReference type="NCBI Taxonomy" id="13616"/>
    <lineage>
        <taxon>Eukaryota</taxon>
        <taxon>Metazoa</taxon>
        <taxon>Chordata</taxon>
        <taxon>Craniata</taxon>
        <taxon>Vertebrata</taxon>
        <taxon>Euteleostomi</taxon>
        <taxon>Mammalia</taxon>
        <taxon>Metatheria</taxon>
        <taxon>Didelphimorphia</taxon>
        <taxon>Didelphidae</taxon>
        <taxon>Monodelphis</taxon>
    </lineage>
</organism>
<dbReference type="OrthoDB" id="9947118at2759"/>
<evidence type="ECO:0000256" key="1">
    <source>
        <dbReference type="ARBA" id="ARBA00004141"/>
    </source>
</evidence>
<dbReference type="AlphaFoldDB" id="H9H9Q2"/>
<dbReference type="GO" id="GO:0004930">
    <property type="term" value="F:G protein-coupled receptor activity"/>
    <property type="evidence" value="ECO:0000318"/>
    <property type="project" value="GO_Central"/>
</dbReference>
<feature type="transmembrane region" description="Helical" evidence="8">
    <location>
        <begin position="139"/>
        <end position="163"/>
    </location>
</feature>
<keyword evidence="2 8" id="KW-0812">Transmembrane</keyword>
<evidence type="ECO:0000313" key="10">
    <source>
        <dbReference type="Ensembl" id="ENSMODP00000027575.1"/>
    </source>
</evidence>
<dbReference type="InterPro" id="IPR017452">
    <property type="entry name" value="GPCR_Rhodpsn_7TM"/>
</dbReference>
<keyword evidence="7" id="KW-0807">Transducer</keyword>
<dbReference type="InterPro" id="IPR000276">
    <property type="entry name" value="GPCR_Rhodpsn"/>
</dbReference>
<feature type="domain" description="G-protein coupled receptors family 1 profile" evidence="9">
    <location>
        <begin position="45"/>
        <end position="291"/>
    </location>
</feature>
<dbReference type="GO" id="GO:0016020">
    <property type="term" value="C:membrane"/>
    <property type="evidence" value="ECO:0007669"/>
    <property type="project" value="UniProtKB-SubCell"/>
</dbReference>
<evidence type="ECO:0000313" key="11">
    <source>
        <dbReference type="Proteomes" id="UP000002280"/>
    </source>
</evidence>
<keyword evidence="3 8" id="KW-1133">Transmembrane helix</keyword>
<evidence type="ECO:0000256" key="2">
    <source>
        <dbReference type="ARBA" id="ARBA00022692"/>
    </source>
</evidence>
<sequence length="297" mass="34102">MEVANINIHLNGSNKTTGSPAHCDDLCEKILVTLYSLVLLGGTAGTVMMSLVLFQRKSQSVITVIIANIIVLHSILLVSLLFRLSYYFLAEWKFGWFTCRIISSMVYAHMYFTFFFYVAIVVIRLLIYFKKLRLQELKMCHAVALSVTIWLLGMLIFSLIFLFQYGTHMESSQHHCFQFYKELSHTSVVIVNYCMIGLIMATVLGLSLVQLVVITRLAKTLWPGLLSHQEFRAQINSFFFLVVIIVCFLPHHAFRVYFIQNYSQNETSQLILYNEICVAVTTLCCLDMLCFIRGVVH</sequence>
<keyword evidence="11" id="KW-1185">Reference proteome</keyword>
<dbReference type="GeneTree" id="ENSGT01030000234518"/>
<dbReference type="PANTHER" id="PTHR24237:SF40">
    <property type="entry name" value="G PROTEIN-COUPLED RECEPTOR 141B"/>
    <property type="match status" value="1"/>
</dbReference>
<dbReference type="Gene3D" id="1.20.1070.10">
    <property type="entry name" value="Rhodopsin 7-helix transmembrane proteins"/>
    <property type="match status" value="1"/>
</dbReference>
<dbReference type="InterPro" id="IPR047160">
    <property type="entry name" value="GP183-like"/>
</dbReference>
<feature type="transmembrane region" description="Helical" evidence="8">
    <location>
        <begin position="235"/>
        <end position="258"/>
    </location>
</feature>
<reference evidence="10" key="2">
    <citation type="submission" date="2025-08" db="UniProtKB">
        <authorList>
            <consortium name="Ensembl"/>
        </authorList>
    </citation>
    <scope>IDENTIFICATION</scope>
</reference>
<feature type="transmembrane region" description="Helical" evidence="8">
    <location>
        <begin position="190"/>
        <end position="214"/>
    </location>
</feature>
<keyword evidence="4" id="KW-0297">G-protein coupled receptor</keyword>
<evidence type="ECO:0000256" key="5">
    <source>
        <dbReference type="ARBA" id="ARBA00023136"/>
    </source>
</evidence>
<accession>H9H9Q2</accession>
<dbReference type="KEGG" id="mdo:100030815"/>
<name>H9H9Q2_MONDO</name>
<feature type="transmembrane region" description="Helical" evidence="8">
    <location>
        <begin position="270"/>
        <end position="292"/>
    </location>
</feature>
<gene>
    <name evidence="10" type="primary">LOC100030815</name>
</gene>
<proteinExistence type="predicted"/>
<dbReference type="Pfam" id="PF00001">
    <property type="entry name" value="7tm_1"/>
    <property type="match status" value="1"/>
</dbReference>
<dbReference type="GO" id="GO:0008142">
    <property type="term" value="F:oxysterol binding"/>
    <property type="evidence" value="ECO:0007669"/>
    <property type="project" value="InterPro"/>
</dbReference>
<dbReference type="eggNOG" id="ENOG502SK97">
    <property type="taxonomic scope" value="Eukaryota"/>
</dbReference>
<dbReference type="SUPFAM" id="SSF81321">
    <property type="entry name" value="Family A G protein-coupled receptor-like"/>
    <property type="match status" value="1"/>
</dbReference>
<reference evidence="10" key="1">
    <citation type="journal article" date="2007" name="Nature">
        <title>Genome of the marsupial Monodelphis domestica reveals innovation in non-coding sequences.</title>
        <authorList>
            <person name="Mikkelsen T.S."/>
            <person name="Wakefield M.J."/>
            <person name="Aken B."/>
            <person name="Amemiya C.T."/>
            <person name="Chang J.L."/>
            <person name="Duke S."/>
            <person name="Garber M."/>
            <person name="Gentles A.J."/>
            <person name="Goodstadt L."/>
            <person name="Heger A."/>
            <person name="Jurka J."/>
            <person name="Kamal M."/>
            <person name="Mauceli E."/>
            <person name="Searle S.M."/>
            <person name="Sharpe T."/>
            <person name="Baker M.L."/>
            <person name="Batzer M.A."/>
            <person name="Benos P.V."/>
            <person name="Belov K."/>
            <person name="Clamp M."/>
            <person name="Cook A."/>
            <person name="Cuff J."/>
            <person name="Das R."/>
            <person name="Davidow L."/>
            <person name="Deakin J.E."/>
            <person name="Fazzari M.J."/>
            <person name="Glass J.L."/>
            <person name="Grabherr M."/>
            <person name="Greally J.M."/>
            <person name="Gu W."/>
            <person name="Hore T.A."/>
            <person name="Huttley G.A."/>
            <person name="Kleber M."/>
            <person name="Jirtle R.L."/>
            <person name="Koina E."/>
            <person name="Lee J.T."/>
            <person name="Mahony S."/>
            <person name="Marra M.A."/>
            <person name="Miller R.D."/>
            <person name="Nicholls R.D."/>
            <person name="Oda M."/>
            <person name="Papenfuss A.T."/>
            <person name="Parra Z.E."/>
            <person name="Pollock D.D."/>
            <person name="Ray D.A."/>
            <person name="Schein J.E."/>
            <person name="Speed T.P."/>
            <person name="Thompson K."/>
            <person name="VandeBerg J.L."/>
            <person name="Wade C.M."/>
            <person name="Walker J.A."/>
            <person name="Waters P.D."/>
            <person name="Webber C."/>
            <person name="Weidman J.R."/>
            <person name="Xie X."/>
            <person name="Zody M.C."/>
            <person name="Baldwin J."/>
            <person name="Abdouelleil A."/>
            <person name="Abdulkadir J."/>
            <person name="Abebe A."/>
            <person name="Abera B."/>
            <person name="Abreu J."/>
            <person name="Acer S.C."/>
            <person name="Aftuck L."/>
            <person name="Alexander A."/>
            <person name="An P."/>
            <person name="Anderson E."/>
            <person name="Anderson S."/>
            <person name="Arachi H."/>
            <person name="Azer M."/>
            <person name="Bachantsang P."/>
            <person name="Barry A."/>
            <person name="Bayul T."/>
            <person name="Berlin A."/>
            <person name="Bessette D."/>
            <person name="Bloom T."/>
            <person name="Bloom T."/>
            <person name="Boguslavskiy L."/>
            <person name="Bonnet C."/>
            <person name="Boukhgalter B."/>
            <person name="Bourzgui I."/>
            <person name="Brown A."/>
            <person name="Cahill P."/>
            <person name="Channer S."/>
            <person name="Cheshatsang Y."/>
            <person name="Chuda L."/>
            <person name="Citroen M."/>
            <person name="Collymore A."/>
            <person name="Cooke P."/>
            <person name="Costello M."/>
            <person name="D'Aco K."/>
            <person name="Daza R."/>
            <person name="De Haan G."/>
            <person name="DeGray S."/>
            <person name="DeMaso C."/>
            <person name="Dhargay N."/>
            <person name="Dooley K."/>
            <person name="Dooley E."/>
            <person name="Doricent M."/>
            <person name="Dorje P."/>
            <person name="Dorjee K."/>
            <person name="Dupes A."/>
            <person name="Elong R."/>
            <person name="Falk J."/>
            <person name="Farina A."/>
            <person name="Faro S."/>
            <person name="Ferguson D."/>
            <person name="Fisher S."/>
            <person name="Foley C.D."/>
            <person name="Franke A."/>
            <person name="Friedrich D."/>
            <person name="Gadbois L."/>
            <person name="Gearin G."/>
            <person name="Gearin C.R."/>
            <person name="Giannoukos G."/>
            <person name="Goode T."/>
            <person name="Graham J."/>
            <person name="Grandbois E."/>
            <person name="Grewal S."/>
            <person name="Gyaltsen K."/>
            <person name="Hafez N."/>
            <person name="Hagos B."/>
            <person name="Hall J."/>
            <person name="Henson C."/>
            <person name="Hollinger A."/>
            <person name="Honan T."/>
            <person name="Huard M.D."/>
            <person name="Hughes L."/>
            <person name="Hurhula B."/>
            <person name="Husby M.E."/>
            <person name="Kamat A."/>
            <person name="Kanga B."/>
            <person name="Kashin S."/>
            <person name="Khazanovich D."/>
            <person name="Kisner P."/>
            <person name="Lance K."/>
            <person name="Lara M."/>
            <person name="Lee W."/>
            <person name="Lennon N."/>
            <person name="Letendre F."/>
            <person name="LeVine R."/>
            <person name="Lipovsky A."/>
            <person name="Liu X."/>
            <person name="Liu J."/>
            <person name="Liu S."/>
            <person name="Lokyitsang T."/>
            <person name="Lokyitsang Y."/>
            <person name="Lubonja R."/>
            <person name="Lui A."/>
            <person name="MacDonald P."/>
            <person name="Magnisalis V."/>
            <person name="Maru K."/>
            <person name="Matthews C."/>
            <person name="McCusker W."/>
            <person name="McDonough S."/>
            <person name="Mehta T."/>
            <person name="Meldrim J."/>
            <person name="Meneus L."/>
            <person name="Mihai O."/>
            <person name="Mihalev A."/>
            <person name="Mihova T."/>
            <person name="Mittelman R."/>
            <person name="Mlenga V."/>
            <person name="Montmayeur A."/>
            <person name="Mulrain L."/>
            <person name="Navidi A."/>
            <person name="Naylor J."/>
            <person name="Negash T."/>
            <person name="Nguyen T."/>
            <person name="Nguyen N."/>
            <person name="Nicol R."/>
            <person name="Norbu C."/>
            <person name="Norbu N."/>
            <person name="Novod N."/>
            <person name="O'Neill B."/>
            <person name="Osman S."/>
            <person name="Markiewicz E."/>
            <person name="Oyono O.L."/>
            <person name="Patti C."/>
            <person name="Phunkhang P."/>
            <person name="Pierre F."/>
            <person name="Priest M."/>
            <person name="Raghuraman S."/>
            <person name="Rege F."/>
            <person name="Reyes R."/>
            <person name="Rise C."/>
            <person name="Rogov P."/>
            <person name="Ross K."/>
            <person name="Ryan E."/>
            <person name="Settipalli S."/>
            <person name="Shea T."/>
            <person name="Sherpa N."/>
            <person name="Shi L."/>
            <person name="Shih D."/>
            <person name="Sparrow T."/>
            <person name="Spaulding J."/>
            <person name="Stalker J."/>
            <person name="Stange-Thomann N."/>
            <person name="Stavropoulos S."/>
            <person name="Stone C."/>
            <person name="Strader C."/>
            <person name="Tesfaye S."/>
            <person name="Thomson T."/>
            <person name="Thoulutsang Y."/>
            <person name="Thoulutsang D."/>
            <person name="Topham K."/>
            <person name="Topping I."/>
            <person name="Tsamla T."/>
            <person name="Vassiliev H."/>
            <person name="Vo A."/>
            <person name="Wangchuk T."/>
            <person name="Wangdi T."/>
            <person name="Weiand M."/>
            <person name="Wilkinson J."/>
            <person name="Wilson A."/>
            <person name="Yadav S."/>
            <person name="Young G."/>
            <person name="Yu Q."/>
            <person name="Zembek L."/>
            <person name="Zhong D."/>
            <person name="Zimmer A."/>
            <person name="Zwirko Z."/>
            <person name="Jaffe D.B."/>
            <person name="Alvarez P."/>
            <person name="Brockman W."/>
            <person name="Butler J."/>
            <person name="Chin C."/>
            <person name="Gnerre S."/>
            <person name="MacCallum I."/>
            <person name="Graves J.A."/>
            <person name="Ponting C.P."/>
            <person name="Breen M."/>
            <person name="Samollow P.B."/>
            <person name="Lander E.S."/>
            <person name="Lindblad-Toh K."/>
        </authorList>
    </citation>
    <scope>NUCLEOTIDE SEQUENCE [LARGE SCALE GENOMIC DNA]</scope>
</reference>
<dbReference type="PANTHER" id="PTHR24237">
    <property type="entry name" value="G-PROTEIN COUPLED RECEPTOR"/>
    <property type="match status" value="1"/>
</dbReference>
<evidence type="ECO:0000256" key="6">
    <source>
        <dbReference type="ARBA" id="ARBA00023170"/>
    </source>
</evidence>
<feature type="transmembrane region" description="Helical" evidence="8">
    <location>
        <begin position="61"/>
        <end position="86"/>
    </location>
</feature>
<evidence type="ECO:0000256" key="3">
    <source>
        <dbReference type="ARBA" id="ARBA00022989"/>
    </source>
</evidence>
<feature type="transmembrane region" description="Helical" evidence="8">
    <location>
        <begin position="34"/>
        <end position="54"/>
    </location>
</feature>
<feature type="transmembrane region" description="Helical" evidence="8">
    <location>
        <begin position="106"/>
        <end position="127"/>
    </location>
</feature>
<keyword evidence="6" id="KW-0675">Receptor</keyword>
<dbReference type="GeneID" id="100030815"/>
<reference evidence="10" key="3">
    <citation type="submission" date="2025-09" db="UniProtKB">
        <authorList>
            <consortium name="Ensembl"/>
        </authorList>
    </citation>
    <scope>IDENTIFICATION</scope>
</reference>
<evidence type="ECO:0000256" key="7">
    <source>
        <dbReference type="ARBA" id="ARBA00023224"/>
    </source>
</evidence>
<dbReference type="HOGENOM" id="CLU_069285_0_0_1"/>
<dbReference type="Ensembl" id="ENSMODT00000029115.2">
    <property type="protein sequence ID" value="ENSMODP00000027575.1"/>
    <property type="gene ID" value="ENSMODG00000022859.2"/>
</dbReference>
<evidence type="ECO:0000256" key="8">
    <source>
        <dbReference type="SAM" id="Phobius"/>
    </source>
</evidence>
<evidence type="ECO:0000259" key="9">
    <source>
        <dbReference type="PROSITE" id="PS50262"/>
    </source>
</evidence>
<evidence type="ECO:0000256" key="4">
    <source>
        <dbReference type="ARBA" id="ARBA00023040"/>
    </source>
</evidence>
<keyword evidence="5 8" id="KW-0472">Membrane</keyword>
<dbReference type="Proteomes" id="UP000002280">
    <property type="component" value="Unplaced"/>
</dbReference>
<dbReference type="PROSITE" id="PS50262">
    <property type="entry name" value="G_PROTEIN_RECEP_F1_2"/>
    <property type="match status" value="1"/>
</dbReference>
<comment type="subcellular location">
    <subcellularLocation>
        <location evidence="1">Membrane</location>
        <topology evidence="1">Multi-pass membrane protein</topology>
    </subcellularLocation>
</comment>
<dbReference type="Bgee" id="ENSMODG00000022859">
    <property type="expression patterns" value="Expressed in liver"/>
</dbReference>